<reference evidence="2 3" key="1">
    <citation type="submission" date="2019-04" db="EMBL/GenBank/DDBJ databases">
        <title>Streptomyces sp. nov. Bv016 isolated from bark of Buahinia variegata.</title>
        <authorList>
            <person name="Kanchanasin P."/>
            <person name="Tanasupawat S."/>
            <person name="Yuki M."/>
            <person name="Kudo T."/>
        </authorList>
    </citation>
    <scope>NUCLEOTIDE SEQUENCE [LARGE SCALE GENOMIC DNA]</scope>
    <source>
        <strain evidence="2 3">JCM 4765</strain>
    </source>
</reference>
<sequence>MSIRLVADVTDGTRVLDSFAVTLTTLPAVTLSPRTPTPALVPVVTGFGHFTDVPDHAHPRRMQPVTAPLTPLDEAEAVQDTAQWLFPDAAMVCDGTWERLLQQVQAAADAADDIDWDISVDYERARAPSCRRRPPRSPSRARHVKGGRGDRTPGRDRVAKPGRPHGGGGAGGEGLGRSRGGFTSKIHLSADGRCRPLSLIVTPGQRADCTHFFSVLEKIRVPRLGPGRPRKKPGGVAADKAYSNGPAVSTFDAGGSGDPRDGGEPGHPPAQALTRWTPPGSTRTGTRSATPSSAPSIS</sequence>
<evidence type="ECO:0000256" key="1">
    <source>
        <dbReference type="SAM" id="MobiDB-lite"/>
    </source>
</evidence>
<keyword evidence="3" id="KW-1185">Reference proteome</keyword>
<evidence type="ECO:0008006" key="4">
    <source>
        <dbReference type="Google" id="ProtNLM"/>
    </source>
</evidence>
<feature type="compositionally biased region" description="Basic and acidic residues" evidence="1">
    <location>
        <begin position="147"/>
        <end position="159"/>
    </location>
</feature>
<feature type="region of interest" description="Disordered" evidence="1">
    <location>
        <begin position="126"/>
        <end position="184"/>
    </location>
</feature>
<feature type="compositionally biased region" description="Gly residues" evidence="1">
    <location>
        <begin position="164"/>
        <end position="179"/>
    </location>
</feature>
<gene>
    <name evidence="2" type="ORF">E5082_32100</name>
</gene>
<proteinExistence type="predicted"/>
<dbReference type="EMBL" id="SRRU01000021">
    <property type="protein sequence ID" value="TGN73395.1"/>
    <property type="molecule type" value="Genomic_DNA"/>
</dbReference>
<dbReference type="RefSeq" id="WP_135794720.1">
    <property type="nucleotide sequence ID" value="NZ_JBEPFF010000025.1"/>
</dbReference>
<evidence type="ECO:0000313" key="2">
    <source>
        <dbReference type="EMBL" id="TGN73395.1"/>
    </source>
</evidence>
<feature type="region of interest" description="Disordered" evidence="1">
    <location>
        <begin position="223"/>
        <end position="298"/>
    </location>
</feature>
<dbReference type="Proteomes" id="UP000298513">
    <property type="component" value="Unassembled WGS sequence"/>
</dbReference>
<organism evidence="2 3">
    <name type="scientific">Streptomyces griseoluteus</name>
    <dbReference type="NCBI Taxonomy" id="29306"/>
    <lineage>
        <taxon>Bacteria</taxon>
        <taxon>Bacillati</taxon>
        <taxon>Actinomycetota</taxon>
        <taxon>Actinomycetes</taxon>
        <taxon>Kitasatosporales</taxon>
        <taxon>Streptomycetaceae</taxon>
        <taxon>Streptomyces</taxon>
    </lineage>
</organism>
<dbReference type="AlphaFoldDB" id="A0A4Z1CWF5"/>
<comment type="caution">
    <text evidence="2">The sequence shown here is derived from an EMBL/GenBank/DDBJ whole genome shotgun (WGS) entry which is preliminary data.</text>
</comment>
<protein>
    <recommendedName>
        <fullName evidence="4">Transposase IS4-like domain-containing protein</fullName>
    </recommendedName>
</protein>
<feature type="compositionally biased region" description="Basic residues" evidence="1">
    <location>
        <begin position="129"/>
        <end position="146"/>
    </location>
</feature>
<name>A0A4Z1CWF5_STRGP</name>
<evidence type="ECO:0000313" key="3">
    <source>
        <dbReference type="Proteomes" id="UP000298513"/>
    </source>
</evidence>
<feature type="compositionally biased region" description="Polar residues" evidence="1">
    <location>
        <begin position="279"/>
        <end position="298"/>
    </location>
</feature>
<accession>A0A4Z1CWF5</accession>